<comment type="caution">
    <text evidence="2">The sequence shown here is derived from an EMBL/GenBank/DDBJ whole genome shotgun (WGS) entry which is preliminary data.</text>
</comment>
<proteinExistence type="predicted"/>
<dbReference type="Proteomes" id="UP000824469">
    <property type="component" value="Unassembled WGS sequence"/>
</dbReference>
<gene>
    <name evidence="2" type="ORF">KI387_005919</name>
</gene>
<name>A0AA38GMX9_TAXCH</name>
<feature type="compositionally biased region" description="Polar residues" evidence="1">
    <location>
        <begin position="60"/>
        <end position="75"/>
    </location>
</feature>
<dbReference type="EMBL" id="JAHRHJ020000002">
    <property type="protein sequence ID" value="KAH9325741.1"/>
    <property type="molecule type" value="Genomic_DNA"/>
</dbReference>
<accession>A0AA38GMX9</accession>
<reference evidence="2 3" key="1">
    <citation type="journal article" date="2021" name="Nat. Plants">
        <title>The Taxus genome provides insights into paclitaxel biosynthesis.</title>
        <authorList>
            <person name="Xiong X."/>
            <person name="Gou J."/>
            <person name="Liao Q."/>
            <person name="Li Y."/>
            <person name="Zhou Q."/>
            <person name="Bi G."/>
            <person name="Li C."/>
            <person name="Du R."/>
            <person name="Wang X."/>
            <person name="Sun T."/>
            <person name="Guo L."/>
            <person name="Liang H."/>
            <person name="Lu P."/>
            <person name="Wu Y."/>
            <person name="Zhang Z."/>
            <person name="Ro D.K."/>
            <person name="Shang Y."/>
            <person name="Huang S."/>
            <person name="Yan J."/>
        </authorList>
    </citation>
    <scope>NUCLEOTIDE SEQUENCE [LARGE SCALE GENOMIC DNA]</scope>
    <source>
        <strain evidence="2">Ta-2019</strain>
    </source>
</reference>
<evidence type="ECO:0000313" key="3">
    <source>
        <dbReference type="Proteomes" id="UP000824469"/>
    </source>
</evidence>
<evidence type="ECO:0000256" key="1">
    <source>
        <dbReference type="SAM" id="MobiDB-lite"/>
    </source>
</evidence>
<feature type="non-terminal residue" evidence="2">
    <location>
        <position position="75"/>
    </location>
</feature>
<evidence type="ECO:0000313" key="2">
    <source>
        <dbReference type="EMBL" id="KAH9325741.1"/>
    </source>
</evidence>
<organism evidence="2 3">
    <name type="scientific">Taxus chinensis</name>
    <name type="common">Chinese yew</name>
    <name type="synonym">Taxus wallichiana var. chinensis</name>
    <dbReference type="NCBI Taxonomy" id="29808"/>
    <lineage>
        <taxon>Eukaryota</taxon>
        <taxon>Viridiplantae</taxon>
        <taxon>Streptophyta</taxon>
        <taxon>Embryophyta</taxon>
        <taxon>Tracheophyta</taxon>
        <taxon>Spermatophyta</taxon>
        <taxon>Pinopsida</taxon>
        <taxon>Pinidae</taxon>
        <taxon>Conifers II</taxon>
        <taxon>Cupressales</taxon>
        <taxon>Taxaceae</taxon>
        <taxon>Taxus</taxon>
    </lineage>
</organism>
<sequence length="75" mass="7858">MATSDLRDTRCWEFSAKRIQASSVVTRDGPEGTIQLDAPGGITEQRAPGARSWGSGPGKNDSTSAATNQPKGPVQ</sequence>
<keyword evidence="3" id="KW-1185">Reference proteome</keyword>
<feature type="region of interest" description="Disordered" evidence="1">
    <location>
        <begin position="25"/>
        <end position="75"/>
    </location>
</feature>
<dbReference type="AlphaFoldDB" id="A0AA38GMX9"/>
<protein>
    <submittedName>
        <fullName evidence="2">Uncharacterized protein</fullName>
    </submittedName>
</protein>